<keyword evidence="10" id="KW-0175">Coiled coil</keyword>
<organism evidence="13">
    <name type="scientific">Taenia asiatica</name>
    <name type="common">Asian tapeworm</name>
    <dbReference type="NCBI Taxonomy" id="60517"/>
    <lineage>
        <taxon>Eukaryota</taxon>
        <taxon>Metazoa</taxon>
        <taxon>Spiralia</taxon>
        <taxon>Lophotrochozoa</taxon>
        <taxon>Platyhelminthes</taxon>
        <taxon>Cestoda</taxon>
        <taxon>Eucestoda</taxon>
        <taxon>Cyclophyllidea</taxon>
        <taxon>Taeniidae</taxon>
        <taxon>Taenia</taxon>
    </lineage>
</organism>
<evidence type="ECO:0000256" key="2">
    <source>
        <dbReference type="ARBA" id="ARBA00004611"/>
    </source>
</evidence>
<evidence type="ECO:0000256" key="5">
    <source>
        <dbReference type="ARBA" id="ARBA00022490"/>
    </source>
</evidence>
<evidence type="ECO:0000256" key="6">
    <source>
        <dbReference type="ARBA" id="ARBA00022846"/>
    </source>
</evidence>
<dbReference type="OrthoDB" id="536093at2759"/>
<evidence type="ECO:0000256" key="4">
    <source>
        <dbReference type="ARBA" id="ARBA00021752"/>
    </source>
</evidence>
<dbReference type="PROSITE" id="PS50096">
    <property type="entry name" value="IQ"/>
    <property type="match status" value="1"/>
</dbReference>
<evidence type="ECO:0000256" key="8">
    <source>
        <dbReference type="ARBA" id="ARBA00023212"/>
    </source>
</evidence>
<keyword evidence="6" id="KW-0282">Flagellum</keyword>
<dbReference type="WBParaSite" id="TASK_0000467301-mRNA-1">
    <property type="protein sequence ID" value="TASK_0000467301-mRNA-1"/>
    <property type="gene ID" value="TASK_0000467301"/>
</dbReference>
<keyword evidence="12" id="KW-1185">Reference proteome</keyword>
<keyword evidence="5" id="KW-0963">Cytoplasm</keyword>
<evidence type="ECO:0000313" key="11">
    <source>
        <dbReference type="EMBL" id="VDK33808.1"/>
    </source>
</evidence>
<keyword evidence="9" id="KW-0966">Cell projection</keyword>
<evidence type="ECO:0000256" key="10">
    <source>
        <dbReference type="SAM" id="Coils"/>
    </source>
</evidence>
<comment type="function">
    <text evidence="1">Component of the nexin-dynein regulatory complex (N-DRC), a key regulator of ciliary/flagellar motility which maintains the alignment and integrity of the distal axoneme and regulates microtubule sliding in motile axonemes.</text>
</comment>
<comment type="subcellular location">
    <subcellularLocation>
        <location evidence="2">Cytoplasm</location>
        <location evidence="2">Cytoskeleton</location>
        <location evidence="2">Flagellum axoneme</location>
    </subcellularLocation>
</comment>
<proteinExistence type="inferred from homology"/>
<dbReference type="EMBL" id="UYRS01018363">
    <property type="protein sequence ID" value="VDK33808.1"/>
    <property type="molecule type" value="Genomic_DNA"/>
</dbReference>
<sequence>MASDLSSTAVWEHLPPISSRVGFMQPRDTSNLDQSPYLTMLKPAQKHMQTIEGKRAMLIMDTCISKVLLVAAFPQIVANIKYYELLLGREVKLLFKEYERVSTEYEIIVNTSSKKPIVSCQRLRELKERLFDVTRQITRCIVAEPMVTAALIRHYRQWRVEPSGAMRELASQLVQLRFILRQVLLVSPHETAARDEYIERAEKQGVKQGVTLQRLIDRLEIMTQEHNKAVSERDKERAKGSEEKVREIERLNACLLTTEENATEALAEMREKFVKEHKEAQKKHKKAVQMLSEDSAAAQKMYEEESTSFRKRELAIRRQKWRLEDQLESVVKKMDDQLFELQTKYDEAKRQYDEEMKAYDVVDLQPLKVEYDAIMEARAKEEEARLQAIREQDEMVKSATFITSLYRAYKARKRIKAERKGRKF</sequence>
<dbReference type="CDD" id="cd23767">
    <property type="entry name" value="IQCD"/>
    <property type="match status" value="1"/>
</dbReference>
<evidence type="ECO:0000256" key="7">
    <source>
        <dbReference type="ARBA" id="ARBA00023069"/>
    </source>
</evidence>
<accession>A0A158R808</accession>
<evidence type="ECO:0000313" key="12">
    <source>
        <dbReference type="Proteomes" id="UP000282613"/>
    </source>
</evidence>
<protein>
    <recommendedName>
        <fullName evidence="4">Dynein regulatory complex protein 10</fullName>
    </recommendedName>
</protein>
<dbReference type="InterPro" id="IPR042815">
    <property type="entry name" value="DRC10"/>
</dbReference>
<dbReference type="PANTHER" id="PTHR31598">
    <property type="entry name" value="IQ DOMAIN-CONTAINING PROTEIN D"/>
    <property type="match status" value="1"/>
</dbReference>
<evidence type="ECO:0000313" key="13">
    <source>
        <dbReference type="WBParaSite" id="TASK_0000467301-mRNA-1"/>
    </source>
</evidence>
<keyword evidence="7" id="KW-0969">Cilium</keyword>
<evidence type="ECO:0000256" key="1">
    <source>
        <dbReference type="ARBA" id="ARBA00003029"/>
    </source>
</evidence>
<evidence type="ECO:0000256" key="3">
    <source>
        <dbReference type="ARBA" id="ARBA00009071"/>
    </source>
</evidence>
<dbReference type="PANTHER" id="PTHR31598:SF1">
    <property type="entry name" value="DYNEIN REGULATORY COMPLEX PROTEIN 10"/>
    <property type="match status" value="1"/>
</dbReference>
<dbReference type="AlphaFoldDB" id="A0A158R808"/>
<feature type="coiled-coil region" evidence="10">
    <location>
        <begin position="331"/>
        <end position="394"/>
    </location>
</feature>
<name>A0A158R808_TAEAS</name>
<reference evidence="13" key="1">
    <citation type="submission" date="2016-04" db="UniProtKB">
        <authorList>
            <consortium name="WormBaseParasite"/>
        </authorList>
    </citation>
    <scope>IDENTIFICATION</scope>
</reference>
<reference evidence="11 12" key="2">
    <citation type="submission" date="2018-11" db="EMBL/GenBank/DDBJ databases">
        <authorList>
            <consortium name="Pathogen Informatics"/>
        </authorList>
    </citation>
    <scope>NUCLEOTIDE SEQUENCE [LARGE SCALE GENOMIC DNA]</scope>
</reference>
<comment type="similarity">
    <text evidence="3">Belongs to the DRC10 family.</text>
</comment>
<gene>
    <name evidence="11" type="ORF">TASK_LOCUS4674</name>
</gene>
<dbReference type="Proteomes" id="UP000282613">
    <property type="component" value="Unassembled WGS sequence"/>
</dbReference>
<keyword evidence="8" id="KW-0206">Cytoskeleton</keyword>
<evidence type="ECO:0000256" key="9">
    <source>
        <dbReference type="ARBA" id="ARBA00023273"/>
    </source>
</evidence>